<reference evidence="1" key="1">
    <citation type="submission" date="2013-08" db="EMBL/GenBank/DDBJ databases">
        <authorList>
            <person name="Mendez C."/>
            <person name="Richter M."/>
            <person name="Ferrer M."/>
            <person name="Sanchez J."/>
        </authorList>
    </citation>
    <scope>NUCLEOTIDE SEQUENCE</scope>
</reference>
<evidence type="ECO:0000313" key="1">
    <source>
        <dbReference type="EMBL" id="EQD39932.1"/>
    </source>
</evidence>
<protein>
    <submittedName>
        <fullName evidence="1">Transcriptional regulator, TetR family</fullName>
    </submittedName>
</protein>
<sequence>VYYHFSDKSTLFTESLTAVFSRVRQHTLGILMLDLPLRERLQHITLAVLSVSEAFATFETAMFEAVDDLSEDQLMAIRGSQHAIHLDVMQFLSAAAQRGEIAKGDPKLRTYAYMALLSVGHFRGLDNKPHFPDRGLLAEGLVDLLFRGLDAR</sequence>
<dbReference type="InterPro" id="IPR036271">
    <property type="entry name" value="Tet_transcr_reg_TetR-rel_C_sf"/>
</dbReference>
<accession>T0Z725</accession>
<dbReference type="AlphaFoldDB" id="T0Z725"/>
<name>T0Z725_9ZZZZ</name>
<dbReference type="Gene3D" id="1.10.357.10">
    <property type="entry name" value="Tetracycline Repressor, domain 2"/>
    <property type="match status" value="1"/>
</dbReference>
<proteinExistence type="predicted"/>
<reference evidence="1" key="2">
    <citation type="journal article" date="2014" name="ISME J.">
        <title>Microbial stratification in low pH oxic and suboxic macroscopic growths along an acid mine drainage.</title>
        <authorList>
            <person name="Mendez-Garcia C."/>
            <person name="Mesa V."/>
            <person name="Sprenger R.R."/>
            <person name="Richter M."/>
            <person name="Diez M.S."/>
            <person name="Solano J."/>
            <person name="Bargiela R."/>
            <person name="Golyshina O.V."/>
            <person name="Manteca A."/>
            <person name="Ramos J.L."/>
            <person name="Gallego J.R."/>
            <person name="Llorente I."/>
            <person name="Martins Dos Santos V.A."/>
            <person name="Jensen O.N."/>
            <person name="Pelaez A.I."/>
            <person name="Sanchez J."/>
            <person name="Ferrer M."/>
        </authorList>
    </citation>
    <scope>NUCLEOTIDE SEQUENCE</scope>
</reference>
<gene>
    <name evidence="1" type="ORF">B1A_16673</name>
</gene>
<dbReference type="SUPFAM" id="SSF48498">
    <property type="entry name" value="Tetracyclin repressor-like, C-terminal domain"/>
    <property type="match status" value="1"/>
</dbReference>
<comment type="caution">
    <text evidence="1">The sequence shown here is derived from an EMBL/GenBank/DDBJ whole genome shotgun (WGS) entry which is preliminary data.</text>
</comment>
<organism evidence="1">
    <name type="scientific">mine drainage metagenome</name>
    <dbReference type="NCBI Taxonomy" id="410659"/>
    <lineage>
        <taxon>unclassified sequences</taxon>
        <taxon>metagenomes</taxon>
        <taxon>ecological metagenomes</taxon>
    </lineage>
</organism>
<feature type="non-terminal residue" evidence="1">
    <location>
        <position position="1"/>
    </location>
</feature>
<dbReference type="EMBL" id="AUZX01012253">
    <property type="protein sequence ID" value="EQD39932.1"/>
    <property type="molecule type" value="Genomic_DNA"/>
</dbReference>